<sequence>MKQETPSISIPQLRNANDLKARMGEALLNSRLAKQAKHEARLTHQGEGIFKLERSRHISIDRLAEKALRLSLLWRRAHQNIFKIRTVEQAWQLPNLPPAFDGFRLLQLSDLHLDIDPNLASVIARSVRKCPHDAMVVTGDFRKTTSDDLEPSMALMPQILEATKAPCYGVLGNHDFIQKVERLESYGMRILLNESTPLKRDGEKLWIAGVDDPHFYRTHDFAAARSGMPEDACSVLLCHSPEPYSEAAEYGFDLMLSGHTHGGQICLPGGRHLVNSSKGLPRRFVRGRWQSGSMLGYTSPGTGSSGVAARLNCPPEITVHTLACQR</sequence>
<evidence type="ECO:0000313" key="5">
    <source>
        <dbReference type="Proteomes" id="UP000247099"/>
    </source>
</evidence>
<dbReference type="CDD" id="cd07385">
    <property type="entry name" value="MPP_YkuE_C"/>
    <property type="match status" value="1"/>
</dbReference>
<evidence type="ECO:0000259" key="3">
    <source>
        <dbReference type="Pfam" id="PF00149"/>
    </source>
</evidence>
<evidence type="ECO:0000256" key="2">
    <source>
        <dbReference type="ARBA" id="ARBA00022801"/>
    </source>
</evidence>
<dbReference type="OrthoDB" id="9780884at2"/>
<keyword evidence="1" id="KW-0479">Metal-binding</keyword>
<dbReference type="PANTHER" id="PTHR31302">
    <property type="entry name" value="TRANSMEMBRANE PROTEIN WITH METALLOPHOSPHOESTERASE DOMAIN-RELATED"/>
    <property type="match status" value="1"/>
</dbReference>
<evidence type="ECO:0000313" key="4">
    <source>
        <dbReference type="EMBL" id="PXA05312.1"/>
    </source>
</evidence>
<dbReference type="EMBL" id="QHJQ01000001">
    <property type="protein sequence ID" value="PXA05312.1"/>
    <property type="molecule type" value="Genomic_DNA"/>
</dbReference>
<keyword evidence="5" id="KW-1185">Reference proteome</keyword>
<dbReference type="AlphaFoldDB" id="A0A317ZJY2"/>
<protein>
    <submittedName>
        <fullName evidence="4">Metallophosphoesterase</fullName>
    </submittedName>
</protein>
<dbReference type="InterPro" id="IPR004843">
    <property type="entry name" value="Calcineurin-like_PHP"/>
</dbReference>
<dbReference type="InParanoid" id="A0A317ZJY2"/>
<dbReference type="InterPro" id="IPR029052">
    <property type="entry name" value="Metallo-depent_PP-like"/>
</dbReference>
<dbReference type="GO" id="GO:0009245">
    <property type="term" value="P:lipid A biosynthetic process"/>
    <property type="evidence" value="ECO:0007669"/>
    <property type="project" value="TreeGrafter"/>
</dbReference>
<dbReference type="FunCoup" id="A0A317ZJY2">
    <property type="interactions" value="101"/>
</dbReference>
<accession>A0A317ZJY2</accession>
<dbReference type="GO" id="GO:0008758">
    <property type="term" value="F:UDP-2,3-diacylglucosamine hydrolase activity"/>
    <property type="evidence" value="ECO:0007669"/>
    <property type="project" value="TreeGrafter"/>
</dbReference>
<dbReference type="InterPro" id="IPR051158">
    <property type="entry name" value="Metallophosphoesterase_sf"/>
</dbReference>
<dbReference type="RefSeq" id="WP_110129393.1">
    <property type="nucleotide sequence ID" value="NZ_QHJQ01000001.1"/>
</dbReference>
<dbReference type="Proteomes" id="UP000247099">
    <property type="component" value="Unassembled WGS sequence"/>
</dbReference>
<feature type="domain" description="Calcineurin-like phosphoesterase" evidence="3">
    <location>
        <begin position="103"/>
        <end position="262"/>
    </location>
</feature>
<name>A0A317ZJY2_9BACT</name>
<dbReference type="PANTHER" id="PTHR31302:SF31">
    <property type="entry name" value="PHOSPHODIESTERASE YAEI"/>
    <property type="match status" value="1"/>
</dbReference>
<organism evidence="4 5">
    <name type="scientific">Coraliomargarita sinensis</name>
    <dbReference type="NCBI Taxonomy" id="2174842"/>
    <lineage>
        <taxon>Bacteria</taxon>
        <taxon>Pseudomonadati</taxon>
        <taxon>Verrucomicrobiota</taxon>
        <taxon>Opitutia</taxon>
        <taxon>Puniceicoccales</taxon>
        <taxon>Coraliomargaritaceae</taxon>
        <taxon>Coraliomargarita</taxon>
    </lineage>
</organism>
<proteinExistence type="predicted"/>
<keyword evidence="2" id="KW-0378">Hydrolase</keyword>
<comment type="caution">
    <text evidence="4">The sequence shown here is derived from an EMBL/GenBank/DDBJ whole genome shotgun (WGS) entry which is preliminary data.</text>
</comment>
<dbReference type="Gene3D" id="3.60.21.10">
    <property type="match status" value="1"/>
</dbReference>
<dbReference type="GO" id="GO:0046872">
    <property type="term" value="F:metal ion binding"/>
    <property type="evidence" value="ECO:0007669"/>
    <property type="project" value="UniProtKB-KW"/>
</dbReference>
<dbReference type="Pfam" id="PF00149">
    <property type="entry name" value="Metallophos"/>
    <property type="match status" value="1"/>
</dbReference>
<dbReference type="SUPFAM" id="SSF56300">
    <property type="entry name" value="Metallo-dependent phosphatases"/>
    <property type="match status" value="1"/>
</dbReference>
<gene>
    <name evidence="4" type="ORF">DDZ13_00155</name>
</gene>
<dbReference type="GO" id="GO:0016020">
    <property type="term" value="C:membrane"/>
    <property type="evidence" value="ECO:0007669"/>
    <property type="project" value="GOC"/>
</dbReference>
<reference evidence="4 5" key="1">
    <citation type="submission" date="2018-05" db="EMBL/GenBank/DDBJ databases">
        <title>Coraliomargarita sinensis sp. nov., isolated from a marine solar saltern.</title>
        <authorList>
            <person name="Zhou L.Y."/>
        </authorList>
    </citation>
    <scope>NUCLEOTIDE SEQUENCE [LARGE SCALE GENOMIC DNA]</scope>
    <source>
        <strain evidence="4 5">WN38</strain>
    </source>
</reference>
<evidence type="ECO:0000256" key="1">
    <source>
        <dbReference type="ARBA" id="ARBA00022723"/>
    </source>
</evidence>